<organism evidence="1 2">
    <name type="scientific">Pseudomonas farsensis</name>
    <dbReference type="NCBI Taxonomy" id="2745492"/>
    <lineage>
        <taxon>Bacteria</taxon>
        <taxon>Pseudomonadati</taxon>
        <taxon>Pseudomonadota</taxon>
        <taxon>Gammaproteobacteria</taxon>
        <taxon>Pseudomonadales</taxon>
        <taxon>Pseudomonadaceae</taxon>
        <taxon>Pseudomonas</taxon>
    </lineage>
</organism>
<dbReference type="EMBL" id="JBBHLC010000004">
    <property type="protein sequence ID" value="MEJ5862152.1"/>
    <property type="molecule type" value="Genomic_DNA"/>
</dbReference>
<evidence type="ECO:0000313" key="2">
    <source>
        <dbReference type="Proteomes" id="UP001380290"/>
    </source>
</evidence>
<accession>A0ABU8QNC7</accession>
<name>A0ABU8QNC7_9PSED</name>
<dbReference type="Proteomes" id="UP001380290">
    <property type="component" value="Unassembled WGS sequence"/>
</dbReference>
<reference evidence="1 2" key="1">
    <citation type="submission" date="2024-02" db="EMBL/GenBank/DDBJ databases">
        <title>Identification of pathogenicity and growth-promoting function of Pseudomonas putida variant.</title>
        <authorList>
            <person name="Sun J."/>
        </authorList>
    </citation>
    <scope>NUCLEOTIDE SEQUENCE [LARGE SCALE GENOMIC DNA]</scope>
    <source>
        <strain evidence="1 2">A03</strain>
    </source>
</reference>
<sequence length="68" mass="7656">MHRLVIEVDAQLFSQLARAAKAGHITVEAECLRRLQGAERHSRYLQALLADLRADEQQRRASSSDQVA</sequence>
<evidence type="ECO:0000313" key="1">
    <source>
        <dbReference type="EMBL" id="MEJ5862152.1"/>
    </source>
</evidence>
<protein>
    <recommendedName>
        <fullName evidence="3">CopG family transcriptional regulator</fullName>
    </recommendedName>
</protein>
<dbReference type="RefSeq" id="WP_186516834.1">
    <property type="nucleotide sequence ID" value="NZ_JABWRF020000003.1"/>
</dbReference>
<comment type="caution">
    <text evidence="1">The sequence shown here is derived from an EMBL/GenBank/DDBJ whole genome shotgun (WGS) entry which is preliminary data.</text>
</comment>
<gene>
    <name evidence="1" type="ORF">V7S98_02830</name>
</gene>
<keyword evidence="2" id="KW-1185">Reference proteome</keyword>
<proteinExistence type="predicted"/>
<evidence type="ECO:0008006" key="3">
    <source>
        <dbReference type="Google" id="ProtNLM"/>
    </source>
</evidence>